<dbReference type="SUPFAM" id="SSF51658">
    <property type="entry name" value="Xylose isomerase-like"/>
    <property type="match status" value="1"/>
</dbReference>
<dbReference type="PANTHER" id="PTHR12110">
    <property type="entry name" value="HYDROXYPYRUVATE ISOMERASE"/>
    <property type="match status" value="1"/>
</dbReference>
<name>A0A382PJ25_9ZZZZ</name>
<dbReference type="Gene3D" id="3.20.20.150">
    <property type="entry name" value="Divalent-metal-dependent TIM barrel enzymes"/>
    <property type="match status" value="1"/>
</dbReference>
<dbReference type="AlphaFoldDB" id="A0A382PJ25"/>
<protein>
    <recommendedName>
        <fullName evidence="1">Xylose isomerase-like TIM barrel domain-containing protein</fullName>
    </recommendedName>
</protein>
<dbReference type="InterPro" id="IPR036237">
    <property type="entry name" value="Xyl_isomerase-like_sf"/>
</dbReference>
<feature type="non-terminal residue" evidence="2">
    <location>
        <position position="283"/>
    </location>
</feature>
<gene>
    <name evidence="2" type="ORF">METZ01_LOCUS326238</name>
</gene>
<dbReference type="EMBL" id="UINC01107766">
    <property type="protein sequence ID" value="SVC73384.1"/>
    <property type="molecule type" value="Genomic_DNA"/>
</dbReference>
<accession>A0A382PJ25</accession>
<sequence>MLAGTGLFTPLVMGRNSSEFSLRYVLSSAMYGNLPLEQVLPEVAKTGAESLDVWRKVHATHREQIQAMGDIAFQKLLKEHDTRMSISTCYPLGPFKQDNEMRWVKKNGGSMTVCGSGRMGKSDSTGQEAKRQVKAFFEKLKPHYELAEELGITMAIENHKNSMLSSPDSIRYFAEFNPSRRVSVAFAPHHLHDAVEEIPKLIRELGGQRIPFIYLQEYHLSSKKQMSKVHELKQMPGFGSLDYMPILSALRDAKFTGLAEIFMHPTPRGTPMLATAREITWAI</sequence>
<dbReference type="InterPro" id="IPR050312">
    <property type="entry name" value="IolE/XylAMocC-like"/>
</dbReference>
<dbReference type="InterPro" id="IPR013022">
    <property type="entry name" value="Xyl_isomerase-like_TIM-brl"/>
</dbReference>
<dbReference type="Pfam" id="PF01261">
    <property type="entry name" value="AP_endonuc_2"/>
    <property type="match status" value="1"/>
</dbReference>
<reference evidence="2" key="1">
    <citation type="submission" date="2018-05" db="EMBL/GenBank/DDBJ databases">
        <authorList>
            <person name="Lanie J.A."/>
            <person name="Ng W.-L."/>
            <person name="Kazmierczak K.M."/>
            <person name="Andrzejewski T.M."/>
            <person name="Davidsen T.M."/>
            <person name="Wayne K.J."/>
            <person name="Tettelin H."/>
            <person name="Glass J.I."/>
            <person name="Rusch D."/>
            <person name="Podicherti R."/>
            <person name="Tsui H.-C.T."/>
            <person name="Winkler M.E."/>
        </authorList>
    </citation>
    <scope>NUCLEOTIDE SEQUENCE</scope>
</reference>
<evidence type="ECO:0000259" key="1">
    <source>
        <dbReference type="Pfam" id="PF01261"/>
    </source>
</evidence>
<feature type="domain" description="Xylose isomerase-like TIM barrel" evidence="1">
    <location>
        <begin position="42"/>
        <end position="261"/>
    </location>
</feature>
<organism evidence="2">
    <name type="scientific">marine metagenome</name>
    <dbReference type="NCBI Taxonomy" id="408172"/>
    <lineage>
        <taxon>unclassified sequences</taxon>
        <taxon>metagenomes</taxon>
        <taxon>ecological metagenomes</taxon>
    </lineage>
</organism>
<proteinExistence type="predicted"/>
<evidence type="ECO:0000313" key="2">
    <source>
        <dbReference type="EMBL" id="SVC73384.1"/>
    </source>
</evidence>